<dbReference type="GO" id="GO:0032807">
    <property type="term" value="C:DNA ligase IV complex"/>
    <property type="evidence" value="ECO:0007669"/>
    <property type="project" value="TreeGrafter"/>
</dbReference>
<protein>
    <submittedName>
        <fullName evidence="4">Uncharacterized protein LOC105427004 isoform X1</fullName>
    </submittedName>
</protein>
<reference evidence="4" key="1">
    <citation type="submission" date="2025-08" db="UniProtKB">
        <authorList>
            <consortium name="RefSeq"/>
        </authorList>
    </citation>
    <scope>IDENTIFICATION</scope>
</reference>
<gene>
    <name evidence="4" type="primary">LOC105427004</name>
</gene>
<sequence length="220" mass="25810">MINVSIGQLVNQVDKSDFTLYAEWEDTYFKIIVLRSCTVPITGEMHIENANYFLDHLDESFETYLEKTKQAFSGKNADIQFFLEDDIFMWKQQNIVTRGKIIMHSLSNILILSDILKQLLELYQKCQERVLTLDNENEHLSKANTKLITDIEEMINMKTTMEKDLYMRFLLLLNTKKKKIRELQKALDNNKKTTKSVFDETTDEESEGSDVDDSKKIRDT</sequence>
<dbReference type="KEGG" id="pbar:105427004"/>
<feature type="domain" description="XRCC4 coiled-coil" evidence="2">
    <location>
        <begin position="112"/>
        <end position="183"/>
    </location>
</feature>
<dbReference type="AlphaFoldDB" id="A0A6I9W5L6"/>
<dbReference type="GO" id="GO:0003677">
    <property type="term" value="F:DNA binding"/>
    <property type="evidence" value="ECO:0007669"/>
    <property type="project" value="InterPro"/>
</dbReference>
<dbReference type="GO" id="GO:0006303">
    <property type="term" value="P:double-strand break repair via nonhomologous end joining"/>
    <property type="evidence" value="ECO:0007669"/>
    <property type="project" value="TreeGrafter"/>
</dbReference>
<dbReference type="Proteomes" id="UP000504615">
    <property type="component" value="Unplaced"/>
</dbReference>
<accession>A0A6I9W5L6</accession>
<keyword evidence="3" id="KW-1185">Reference proteome</keyword>
<dbReference type="GO" id="GO:0006310">
    <property type="term" value="P:DNA recombination"/>
    <property type="evidence" value="ECO:0007669"/>
    <property type="project" value="InterPro"/>
</dbReference>
<dbReference type="InterPro" id="IPR010585">
    <property type="entry name" value="DNA_repair_prot_XRCC4"/>
</dbReference>
<dbReference type="RefSeq" id="XP_011636807.1">
    <property type="nucleotide sequence ID" value="XM_011638505.1"/>
</dbReference>
<evidence type="ECO:0000256" key="1">
    <source>
        <dbReference type="SAM" id="MobiDB-lite"/>
    </source>
</evidence>
<dbReference type="OrthoDB" id="8064436at2759"/>
<dbReference type="InterPro" id="IPR014751">
    <property type="entry name" value="XRCC4-like_C"/>
</dbReference>
<evidence type="ECO:0000313" key="4">
    <source>
        <dbReference type="RefSeq" id="XP_011636807.1"/>
    </source>
</evidence>
<dbReference type="PANTHER" id="PTHR28559:SF1">
    <property type="entry name" value="DNA REPAIR PROTEIN XRCC4"/>
    <property type="match status" value="1"/>
</dbReference>
<feature type="region of interest" description="Disordered" evidence="1">
    <location>
        <begin position="194"/>
        <end position="220"/>
    </location>
</feature>
<dbReference type="GO" id="GO:0010165">
    <property type="term" value="P:response to X-ray"/>
    <property type="evidence" value="ECO:0007669"/>
    <property type="project" value="TreeGrafter"/>
</dbReference>
<dbReference type="PANTHER" id="PTHR28559">
    <property type="entry name" value="DNA REPAIR PROTEIN XRCC4"/>
    <property type="match status" value="1"/>
</dbReference>
<dbReference type="GeneID" id="105427004"/>
<evidence type="ECO:0000259" key="2">
    <source>
        <dbReference type="Pfam" id="PF21924"/>
    </source>
</evidence>
<name>A0A6I9W5L6_9HYME</name>
<feature type="compositionally biased region" description="Acidic residues" evidence="1">
    <location>
        <begin position="200"/>
        <end position="211"/>
    </location>
</feature>
<organism evidence="3 4">
    <name type="scientific">Pogonomyrmex barbatus</name>
    <name type="common">red harvester ant</name>
    <dbReference type="NCBI Taxonomy" id="144034"/>
    <lineage>
        <taxon>Eukaryota</taxon>
        <taxon>Metazoa</taxon>
        <taxon>Ecdysozoa</taxon>
        <taxon>Arthropoda</taxon>
        <taxon>Hexapoda</taxon>
        <taxon>Insecta</taxon>
        <taxon>Pterygota</taxon>
        <taxon>Neoptera</taxon>
        <taxon>Endopterygota</taxon>
        <taxon>Hymenoptera</taxon>
        <taxon>Apocrita</taxon>
        <taxon>Aculeata</taxon>
        <taxon>Formicoidea</taxon>
        <taxon>Formicidae</taxon>
        <taxon>Myrmicinae</taxon>
        <taxon>Pogonomyrmex</taxon>
    </lineage>
</organism>
<dbReference type="Gene3D" id="1.20.5.370">
    <property type="match status" value="1"/>
</dbReference>
<dbReference type="GO" id="GO:0005958">
    <property type="term" value="C:DNA-dependent protein kinase-DNA ligase 4 complex"/>
    <property type="evidence" value="ECO:0007669"/>
    <property type="project" value="TreeGrafter"/>
</dbReference>
<dbReference type="Pfam" id="PF21924">
    <property type="entry name" value="XRCC4_CC"/>
    <property type="match status" value="1"/>
</dbReference>
<dbReference type="SUPFAM" id="SSF58022">
    <property type="entry name" value="XRCC4, C-terminal oligomerization domain"/>
    <property type="match status" value="1"/>
</dbReference>
<proteinExistence type="predicted"/>
<dbReference type="InterPro" id="IPR053962">
    <property type="entry name" value="XRCC4_CC"/>
</dbReference>
<evidence type="ECO:0000313" key="3">
    <source>
        <dbReference type="Proteomes" id="UP000504615"/>
    </source>
</evidence>